<dbReference type="InterPro" id="IPR011009">
    <property type="entry name" value="Kinase-like_dom_sf"/>
</dbReference>
<organism evidence="1 2">
    <name type="scientific">Candidatus Mucispirillum faecigallinarum</name>
    <dbReference type="NCBI Taxonomy" id="2838699"/>
    <lineage>
        <taxon>Bacteria</taxon>
        <taxon>Pseudomonadati</taxon>
        <taxon>Deferribacterota</taxon>
        <taxon>Deferribacteres</taxon>
        <taxon>Deferribacterales</taxon>
        <taxon>Mucispirillaceae</taxon>
        <taxon>Mucispirillum</taxon>
    </lineage>
</organism>
<dbReference type="EMBL" id="DXAQ01000104">
    <property type="protein sequence ID" value="HIZ89618.1"/>
    <property type="molecule type" value="Genomic_DNA"/>
</dbReference>
<evidence type="ECO:0000313" key="1">
    <source>
        <dbReference type="EMBL" id="HIZ89618.1"/>
    </source>
</evidence>
<name>A0A9D2KD35_9BACT</name>
<reference evidence="1" key="2">
    <citation type="submission" date="2021-04" db="EMBL/GenBank/DDBJ databases">
        <authorList>
            <person name="Gilroy R."/>
        </authorList>
    </citation>
    <scope>NUCLEOTIDE SEQUENCE</scope>
    <source>
        <strain evidence="1">ChiW4-1371</strain>
    </source>
</reference>
<sequence length="514" mass="59568">MSNQDYPASVLIVKNITGAQIVKETHISYAVIADDYVYKIKKPVDFGFLDYRLAKSRKMYSMLEKDLNDRFSKNIYIDVLKIVRQNEKDFALVPLTNSLAAIEYVLKMKRIKDEDFLQARIEKGLITVEDMQRIGRQTAELFKNLEPAPKDEEFDTHFDVVKFNAVENFTQTEKYVSSLIDKDFYEYIKSKTLDFLENNKEIFIKRAEEGFIKNGHGDLRLEHIYFNDDETVGLIDCIEFNKRFRFNDVISEASFLSMELDSMGRLDLADGFLSGFLYVFNDETSLKLINYYRCYLSYVRAKVTCFLVDGKDKSWELYDTKVNEIKKLIDMSLFYAKSMERNNLIFFGFMGTGKSKNAAAFAKRFPAALFVSDIIRKQSEGMNVNDRQYIEWGTGIYSAETSIKLYDKLGALVEEKHKTGRMSIVDASFTKKEYLETYKKHNVGNIIFLEFDAPKDVILARLAKREQSNTVTDGRIEIAEKQRETAEMPKADLKIITTGSVDNNIEEIIKFLIK</sequence>
<dbReference type="InterPro" id="IPR027417">
    <property type="entry name" value="P-loop_NTPase"/>
</dbReference>
<proteinExistence type="predicted"/>
<accession>A0A9D2KD35</accession>
<dbReference type="SUPFAM" id="SSF52540">
    <property type="entry name" value="P-loop containing nucleoside triphosphate hydrolases"/>
    <property type="match status" value="1"/>
</dbReference>
<dbReference type="Pfam" id="PF13671">
    <property type="entry name" value="AAA_33"/>
    <property type="match status" value="1"/>
</dbReference>
<dbReference type="PANTHER" id="PTHR43883">
    <property type="entry name" value="SLR0207 PROTEIN"/>
    <property type="match status" value="1"/>
</dbReference>
<dbReference type="AlphaFoldDB" id="A0A9D2KD35"/>
<comment type="caution">
    <text evidence="1">The sequence shown here is derived from an EMBL/GenBank/DDBJ whole genome shotgun (WGS) entry which is preliminary data.</text>
</comment>
<dbReference type="SUPFAM" id="SSF56112">
    <property type="entry name" value="Protein kinase-like (PK-like)"/>
    <property type="match status" value="1"/>
</dbReference>
<dbReference type="InterPro" id="IPR052732">
    <property type="entry name" value="Cell-binding_unc_protein"/>
</dbReference>
<protein>
    <submittedName>
        <fullName evidence="1">AAA family ATPase</fullName>
    </submittedName>
</protein>
<gene>
    <name evidence="1" type="ORF">H9804_06710</name>
</gene>
<evidence type="ECO:0000313" key="2">
    <source>
        <dbReference type="Proteomes" id="UP000824176"/>
    </source>
</evidence>
<reference evidence="1" key="1">
    <citation type="journal article" date="2021" name="PeerJ">
        <title>Extensive microbial diversity within the chicken gut microbiome revealed by metagenomics and culture.</title>
        <authorList>
            <person name="Gilroy R."/>
            <person name="Ravi A."/>
            <person name="Getino M."/>
            <person name="Pursley I."/>
            <person name="Horton D.L."/>
            <person name="Alikhan N.F."/>
            <person name="Baker D."/>
            <person name="Gharbi K."/>
            <person name="Hall N."/>
            <person name="Watson M."/>
            <person name="Adriaenssens E.M."/>
            <person name="Foster-Nyarko E."/>
            <person name="Jarju S."/>
            <person name="Secka A."/>
            <person name="Antonio M."/>
            <person name="Oren A."/>
            <person name="Chaudhuri R.R."/>
            <person name="La Ragione R."/>
            <person name="Hildebrand F."/>
            <person name="Pallen M.J."/>
        </authorList>
    </citation>
    <scope>NUCLEOTIDE SEQUENCE</scope>
    <source>
        <strain evidence="1">ChiW4-1371</strain>
    </source>
</reference>
<dbReference type="Proteomes" id="UP000824176">
    <property type="component" value="Unassembled WGS sequence"/>
</dbReference>
<dbReference type="PANTHER" id="PTHR43883:SF1">
    <property type="entry name" value="GLUCONOKINASE"/>
    <property type="match status" value="1"/>
</dbReference>
<dbReference type="Gene3D" id="3.40.50.300">
    <property type="entry name" value="P-loop containing nucleotide triphosphate hydrolases"/>
    <property type="match status" value="1"/>
</dbReference>